<dbReference type="RefSeq" id="WP_091520852.1">
    <property type="nucleotide sequence ID" value="NZ_LT629772.1"/>
</dbReference>
<evidence type="ECO:0000313" key="2">
    <source>
        <dbReference type="EMBL" id="SDS14432.1"/>
    </source>
</evidence>
<dbReference type="InterPro" id="IPR002938">
    <property type="entry name" value="FAD-bd"/>
</dbReference>
<dbReference type="AlphaFoldDB" id="A0A1H1PT35"/>
<sequence>MRTVLISGAGVAGATLAYWLDRRGLQPTVVEQDQAVRSSGNPVDVRVAVLPIAREMGILPALRDRATVATKLVIIGREGRPIARLRGPNSGGQKKGDRSEVEIARADLAAVLLEACRDLDIRFDDSIAELTQDPDGVDVRFRSGREQRFDLVIGADGVHSATRRMIFGSEDQFVRRLGMFVGTTTVGVDTDPVDNTAVQLYNAPGRLTAIHPGRGVQRVAFIFRRSPDLPFDHRDAAQHRQIICDHYATDGWLVPDLLELVRETDDLYFDAVSRIDLPRWSEGRVALVGDAASSISLLGDGSAKAILGAHTLAEELADSNDHRAAFRRYQSRHAPLISSARQVRIGASMLVPATGPGLAVRNQLARMAGMFVSSP</sequence>
<dbReference type="Pfam" id="PF01494">
    <property type="entry name" value="FAD_binding_3"/>
    <property type="match status" value="1"/>
</dbReference>
<gene>
    <name evidence="2" type="ORF">SAMN04489812_1017</name>
</gene>
<dbReference type="GO" id="GO:0071949">
    <property type="term" value="F:FAD binding"/>
    <property type="evidence" value="ECO:0007669"/>
    <property type="project" value="InterPro"/>
</dbReference>
<dbReference type="Proteomes" id="UP000199103">
    <property type="component" value="Chromosome I"/>
</dbReference>
<evidence type="ECO:0000313" key="3">
    <source>
        <dbReference type="Proteomes" id="UP000199103"/>
    </source>
</evidence>
<dbReference type="STRING" id="630515.SAMN04489812_1017"/>
<proteinExistence type="predicted"/>
<dbReference type="InterPro" id="IPR036188">
    <property type="entry name" value="FAD/NAD-bd_sf"/>
</dbReference>
<protein>
    <submittedName>
        <fullName evidence="2">2-polyprenyl-6-methoxyphenol hydroxylase</fullName>
    </submittedName>
</protein>
<dbReference type="PANTHER" id="PTHR46865:SF2">
    <property type="entry name" value="MONOOXYGENASE"/>
    <property type="match status" value="1"/>
</dbReference>
<organism evidence="2 3">
    <name type="scientific">Microlunatus soli</name>
    <dbReference type="NCBI Taxonomy" id="630515"/>
    <lineage>
        <taxon>Bacteria</taxon>
        <taxon>Bacillati</taxon>
        <taxon>Actinomycetota</taxon>
        <taxon>Actinomycetes</taxon>
        <taxon>Propionibacteriales</taxon>
        <taxon>Propionibacteriaceae</taxon>
        <taxon>Microlunatus</taxon>
    </lineage>
</organism>
<dbReference type="Gene3D" id="3.30.9.10">
    <property type="entry name" value="D-Amino Acid Oxidase, subunit A, domain 2"/>
    <property type="match status" value="1"/>
</dbReference>
<name>A0A1H1PT35_9ACTN</name>
<keyword evidence="3" id="KW-1185">Reference proteome</keyword>
<dbReference type="SUPFAM" id="SSF51905">
    <property type="entry name" value="FAD/NAD(P)-binding domain"/>
    <property type="match status" value="1"/>
</dbReference>
<accession>A0A1H1PT35</accession>
<dbReference type="EMBL" id="LT629772">
    <property type="protein sequence ID" value="SDS14432.1"/>
    <property type="molecule type" value="Genomic_DNA"/>
</dbReference>
<evidence type="ECO:0000259" key="1">
    <source>
        <dbReference type="Pfam" id="PF01494"/>
    </source>
</evidence>
<dbReference type="PRINTS" id="PR00420">
    <property type="entry name" value="RNGMNOXGNASE"/>
</dbReference>
<dbReference type="OrthoDB" id="3212532at2"/>
<dbReference type="PANTHER" id="PTHR46865">
    <property type="entry name" value="OXIDOREDUCTASE-RELATED"/>
    <property type="match status" value="1"/>
</dbReference>
<dbReference type="Gene3D" id="3.50.50.60">
    <property type="entry name" value="FAD/NAD(P)-binding domain"/>
    <property type="match status" value="1"/>
</dbReference>
<reference evidence="2 3" key="1">
    <citation type="submission" date="2016-10" db="EMBL/GenBank/DDBJ databases">
        <authorList>
            <person name="de Groot N.N."/>
        </authorList>
    </citation>
    <scope>NUCLEOTIDE SEQUENCE [LARGE SCALE GENOMIC DNA]</scope>
    <source>
        <strain evidence="2 3">DSM 21800</strain>
    </source>
</reference>
<dbReference type="InterPro" id="IPR051704">
    <property type="entry name" value="FAD_aromatic-hydroxylase"/>
</dbReference>
<feature type="domain" description="FAD-binding" evidence="1">
    <location>
        <begin position="3"/>
        <end position="321"/>
    </location>
</feature>